<protein>
    <submittedName>
        <fullName evidence="2">Uncharacterized protein</fullName>
    </submittedName>
</protein>
<name>A0A1B6PSD0_SORBI</name>
<keyword evidence="1" id="KW-0732">Signal</keyword>
<accession>A0A1B6PSD0</accession>
<dbReference type="Proteomes" id="UP000000768">
    <property type="component" value="Chromosome 5"/>
</dbReference>
<proteinExistence type="predicted"/>
<reference evidence="3" key="2">
    <citation type="journal article" date="2018" name="Plant J.">
        <title>The Sorghum bicolor reference genome: improved assembly, gene annotations, a transcriptome atlas, and signatures of genome organization.</title>
        <authorList>
            <person name="McCormick R.F."/>
            <person name="Truong S.K."/>
            <person name="Sreedasyam A."/>
            <person name="Jenkins J."/>
            <person name="Shu S."/>
            <person name="Sims D."/>
            <person name="Kennedy M."/>
            <person name="Amirebrahimi M."/>
            <person name="Weers B.D."/>
            <person name="McKinley B."/>
            <person name="Mattison A."/>
            <person name="Morishige D.T."/>
            <person name="Grimwood J."/>
            <person name="Schmutz J."/>
            <person name="Mullet J.E."/>
        </authorList>
    </citation>
    <scope>NUCLEOTIDE SEQUENCE [LARGE SCALE GENOMIC DNA]</scope>
    <source>
        <strain evidence="3">cv. BTx623</strain>
    </source>
</reference>
<dbReference type="InParanoid" id="A0A1B6PSD0"/>
<feature type="signal peptide" evidence="1">
    <location>
        <begin position="1"/>
        <end position="33"/>
    </location>
</feature>
<sequence length="85" mass="9070">MASSIKTCTRIVYLAAALILVLGIMATFPSCQAGGCPGGIKAEYCFRCTPCINDLCIPYCGTHGYKVKGSHCVKRNIGEECCCKL</sequence>
<dbReference type="Gramene" id="KXG28578">
    <property type="protein sequence ID" value="KXG28578"/>
    <property type="gene ID" value="SORBI_3005G140300"/>
</dbReference>
<dbReference type="EMBL" id="CM000764">
    <property type="protein sequence ID" value="KXG28578.1"/>
    <property type="molecule type" value="Genomic_DNA"/>
</dbReference>
<reference evidence="2 3" key="1">
    <citation type="journal article" date="2009" name="Nature">
        <title>The Sorghum bicolor genome and the diversification of grasses.</title>
        <authorList>
            <person name="Paterson A.H."/>
            <person name="Bowers J.E."/>
            <person name="Bruggmann R."/>
            <person name="Dubchak I."/>
            <person name="Grimwood J."/>
            <person name="Gundlach H."/>
            <person name="Haberer G."/>
            <person name="Hellsten U."/>
            <person name="Mitros T."/>
            <person name="Poliakov A."/>
            <person name="Schmutz J."/>
            <person name="Spannagl M."/>
            <person name="Tang H."/>
            <person name="Wang X."/>
            <person name="Wicker T."/>
            <person name="Bharti A.K."/>
            <person name="Chapman J."/>
            <person name="Feltus F.A."/>
            <person name="Gowik U."/>
            <person name="Grigoriev I.V."/>
            <person name="Lyons E."/>
            <person name="Maher C.A."/>
            <person name="Martis M."/>
            <person name="Narechania A."/>
            <person name="Otillar R.P."/>
            <person name="Penning B.W."/>
            <person name="Salamov A.A."/>
            <person name="Wang Y."/>
            <person name="Zhang L."/>
            <person name="Carpita N.C."/>
            <person name="Freeling M."/>
            <person name="Gingle A.R."/>
            <person name="Hash C.T."/>
            <person name="Keller B."/>
            <person name="Klein P."/>
            <person name="Kresovich S."/>
            <person name="McCann M.C."/>
            <person name="Ming R."/>
            <person name="Peterson D.G."/>
            <person name="Mehboob-ur-Rahman"/>
            <person name="Ware D."/>
            <person name="Westhoff P."/>
            <person name="Mayer K.F."/>
            <person name="Messing J."/>
            <person name="Rokhsar D.S."/>
        </authorList>
    </citation>
    <scope>NUCLEOTIDE SEQUENCE [LARGE SCALE GENOMIC DNA]</scope>
    <source>
        <strain evidence="3">cv. BTx623</strain>
    </source>
</reference>
<organism evidence="2 3">
    <name type="scientific">Sorghum bicolor</name>
    <name type="common">Sorghum</name>
    <name type="synonym">Sorghum vulgare</name>
    <dbReference type="NCBI Taxonomy" id="4558"/>
    <lineage>
        <taxon>Eukaryota</taxon>
        <taxon>Viridiplantae</taxon>
        <taxon>Streptophyta</taxon>
        <taxon>Embryophyta</taxon>
        <taxon>Tracheophyta</taxon>
        <taxon>Spermatophyta</taxon>
        <taxon>Magnoliopsida</taxon>
        <taxon>Liliopsida</taxon>
        <taxon>Poales</taxon>
        <taxon>Poaceae</taxon>
        <taxon>PACMAD clade</taxon>
        <taxon>Panicoideae</taxon>
        <taxon>Andropogonodae</taxon>
        <taxon>Andropogoneae</taxon>
        <taxon>Sorghinae</taxon>
        <taxon>Sorghum</taxon>
    </lineage>
</organism>
<dbReference type="OMA" id="EECCCKL"/>
<gene>
    <name evidence="2" type="ORF">SORBI_3005G140300</name>
</gene>
<feature type="chain" id="PRO_5008589101" evidence="1">
    <location>
        <begin position="34"/>
        <end position="85"/>
    </location>
</feature>
<evidence type="ECO:0000256" key="1">
    <source>
        <dbReference type="SAM" id="SignalP"/>
    </source>
</evidence>
<evidence type="ECO:0000313" key="2">
    <source>
        <dbReference type="EMBL" id="KXG28578.1"/>
    </source>
</evidence>
<evidence type="ECO:0000313" key="3">
    <source>
        <dbReference type="Proteomes" id="UP000000768"/>
    </source>
</evidence>
<dbReference type="AlphaFoldDB" id="A0A1B6PSD0"/>
<keyword evidence="3" id="KW-1185">Reference proteome</keyword>